<dbReference type="AlphaFoldDB" id="A0A7X8TS23"/>
<proteinExistence type="predicted"/>
<dbReference type="SUPFAM" id="SSF55909">
    <property type="entry name" value="Pentein"/>
    <property type="match status" value="1"/>
</dbReference>
<accession>A0A7X8TS23</accession>
<dbReference type="Pfam" id="PF04371">
    <property type="entry name" value="PAD_porph"/>
    <property type="match status" value="1"/>
</dbReference>
<dbReference type="PANTHER" id="PTHR31377:SF0">
    <property type="entry name" value="AGMATINE DEIMINASE-RELATED"/>
    <property type="match status" value="1"/>
</dbReference>
<evidence type="ECO:0000313" key="3">
    <source>
        <dbReference type="Proteomes" id="UP000535589"/>
    </source>
</evidence>
<organism evidence="2 3">
    <name type="scientific">Vibrio agarilyticus</name>
    <dbReference type="NCBI Taxonomy" id="2726741"/>
    <lineage>
        <taxon>Bacteria</taxon>
        <taxon>Pseudomonadati</taxon>
        <taxon>Pseudomonadota</taxon>
        <taxon>Gammaproteobacteria</taxon>
        <taxon>Vibrionales</taxon>
        <taxon>Vibrionaceae</taxon>
        <taxon>Vibrio</taxon>
    </lineage>
</organism>
<gene>
    <name evidence="2" type="ORF">HGP28_12815</name>
</gene>
<dbReference type="EMBL" id="JABAIK010000012">
    <property type="protein sequence ID" value="NLS13773.1"/>
    <property type="molecule type" value="Genomic_DNA"/>
</dbReference>
<name>A0A7X8TS23_9VIBR</name>
<evidence type="ECO:0000256" key="1">
    <source>
        <dbReference type="ARBA" id="ARBA00022801"/>
    </source>
</evidence>
<evidence type="ECO:0000313" key="2">
    <source>
        <dbReference type="EMBL" id="NLS13773.1"/>
    </source>
</evidence>
<keyword evidence="3" id="KW-1185">Reference proteome</keyword>
<sequence length="334" mass="37107">MPFEGAPHRRTWMVFGASGEFWGRRWLPAAQNNLAELALTIARYEPVTMLVRSRELGHVRGLVGDKVELVTAEMDDIWTRDIAPIFIQRTLGERNQSQQAALNLNFNGWGEQQLHRYDKNVASEIAELAHVREINAPLVVDGCGIDVDGAGTAMITESSVLTPKRNPAMNRIKAEQLLAPYLGVKKIIWLAGERGDYFLGSRIGRYARFVGPGHVVVSVTNSKNSPHYELLQRHLKLLRTARDAQGRQLTIDTIPLPNRVRPRFNNGNFASGYLGFYLCNGALIMPRYGDPSADENAKQQLALLFPGRAIEMLNADALAARGGSIRCATQPEPK</sequence>
<dbReference type="Gene3D" id="3.75.10.10">
    <property type="entry name" value="L-arginine/glycine Amidinotransferase, Chain A"/>
    <property type="match status" value="1"/>
</dbReference>
<dbReference type="GO" id="GO:0047632">
    <property type="term" value="F:agmatine deiminase activity"/>
    <property type="evidence" value="ECO:0007669"/>
    <property type="project" value="TreeGrafter"/>
</dbReference>
<dbReference type="PANTHER" id="PTHR31377">
    <property type="entry name" value="AGMATINE DEIMINASE-RELATED"/>
    <property type="match status" value="1"/>
</dbReference>
<keyword evidence="1" id="KW-0378">Hydrolase</keyword>
<reference evidence="2 3" key="1">
    <citation type="submission" date="2020-04" db="EMBL/GenBank/DDBJ databases">
        <title>Vibrio sp. SM6, a novel species isolated from seawater.</title>
        <authorList>
            <person name="Wang X."/>
        </authorList>
    </citation>
    <scope>NUCLEOTIDE SEQUENCE [LARGE SCALE GENOMIC DNA]</scope>
    <source>
        <strain evidence="2 3">SM6</strain>
    </source>
</reference>
<dbReference type="GO" id="GO:0009446">
    <property type="term" value="P:putrescine biosynthetic process"/>
    <property type="evidence" value="ECO:0007669"/>
    <property type="project" value="InterPro"/>
</dbReference>
<protein>
    <submittedName>
        <fullName evidence="2">Agmatine deiminase family protein</fullName>
    </submittedName>
</protein>
<dbReference type="InterPro" id="IPR007466">
    <property type="entry name" value="Peptidyl-Arg-deiminase_porph"/>
</dbReference>
<comment type="caution">
    <text evidence="2">The sequence shown here is derived from an EMBL/GenBank/DDBJ whole genome shotgun (WGS) entry which is preliminary data.</text>
</comment>
<dbReference type="GO" id="GO:0004668">
    <property type="term" value="F:protein-arginine deiminase activity"/>
    <property type="evidence" value="ECO:0007669"/>
    <property type="project" value="InterPro"/>
</dbReference>
<dbReference type="Proteomes" id="UP000535589">
    <property type="component" value="Unassembled WGS sequence"/>
</dbReference>